<dbReference type="InterPro" id="IPR000801">
    <property type="entry name" value="Esterase-like"/>
</dbReference>
<evidence type="ECO:0000256" key="2">
    <source>
        <dbReference type="ARBA" id="ARBA00022801"/>
    </source>
</evidence>
<dbReference type="InterPro" id="IPR029058">
    <property type="entry name" value="AB_hydrolase_fold"/>
</dbReference>
<dbReference type="EMBL" id="AFPZ01000095">
    <property type="protein sequence ID" value="EGQ22356.1"/>
    <property type="molecule type" value="Genomic_DNA"/>
</dbReference>
<proteinExistence type="inferred from homology"/>
<dbReference type="SUPFAM" id="SSF53474">
    <property type="entry name" value="alpha/beta-Hydrolases"/>
    <property type="match status" value="1"/>
</dbReference>
<reference evidence="3 4" key="1">
    <citation type="submission" date="2011-04" db="EMBL/GenBank/DDBJ databases">
        <authorList>
            <person name="Muzny D."/>
            <person name="Qin X."/>
            <person name="Deng J."/>
            <person name="Jiang H."/>
            <person name="Liu Y."/>
            <person name="Qu J."/>
            <person name="Song X.-Z."/>
            <person name="Zhang L."/>
            <person name="Thornton R."/>
            <person name="Coyle M."/>
            <person name="Francisco L."/>
            <person name="Jackson L."/>
            <person name="Javaid M."/>
            <person name="Korchina V."/>
            <person name="Kovar C."/>
            <person name="Mata R."/>
            <person name="Mathew T."/>
            <person name="Ngo R."/>
            <person name="Nguyen L."/>
            <person name="Nguyen N."/>
            <person name="Okwuonu G."/>
            <person name="Ongeri F."/>
            <person name="Pham C."/>
            <person name="Simmons D."/>
            <person name="Wilczek-Boney K."/>
            <person name="Hale W."/>
            <person name="Jakkamsetti A."/>
            <person name="Pham P."/>
            <person name="Ruth R."/>
            <person name="San Lucas F."/>
            <person name="Warren J."/>
            <person name="Zhang J."/>
            <person name="Zhao Z."/>
            <person name="Zhou C."/>
            <person name="Zhu D."/>
            <person name="Lee S."/>
            <person name="Bess C."/>
            <person name="Blankenburg K."/>
            <person name="Forbes L."/>
            <person name="Fu Q."/>
            <person name="Gubbala S."/>
            <person name="Hirani K."/>
            <person name="Jayaseelan J.C."/>
            <person name="Lara F."/>
            <person name="Munidasa M."/>
            <person name="Palculict T."/>
            <person name="Patil S."/>
            <person name="Pu L.-L."/>
            <person name="Saada N."/>
            <person name="Tang L."/>
            <person name="Weissenberger G."/>
            <person name="Zhu Y."/>
            <person name="Hemphill L."/>
            <person name="Shang Y."/>
            <person name="Youmans B."/>
            <person name="Ayvaz T."/>
            <person name="Ross M."/>
            <person name="Santibanez J."/>
            <person name="Aqrawi P."/>
            <person name="Gross S."/>
            <person name="Joshi V."/>
            <person name="Fowler G."/>
            <person name="Nazareth L."/>
            <person name="Reid J."/>
            <person name="Worley K."/>
            <person name="Petrosino J."/>
            <person name="Highlander S."/>
            <person name="Gibbs R."/>
        </authorList>
    </citation>
    <scope>NUCLEOTIDE SEQUENCE [LARGE SCALE GENOMIC DNA]</scope>
    <source>
        <strain evidence="3 4">2681</strain>
    </source>
</reference>
<sequence length="254" mass="29237">MGMQGNIQKIFRHPLAGHFYKITVSVPNEEVPATGFPVLYILDGNAYGTMCEEILKLQWRRAEKTYISPMIIVSIGYELDEVFPALRVYDFTPSYPASSLPDKPDGTSWPAHGGAKEFLDLLEEEIQPFVTKQVPVDLNNQILFGHSLGGLFVLYVLFERPELFRNYLCCSPSIWWNDREILIHERKTCLFPNKKLYIAAEKVEKGDMFENSLMLYQRLKAHHPDFVSFTSPVGENHMSIVPAIFSEAMRFFYK</sequence>
<dbReference type="eggNOG" id="COG2819">
    <property type="taxonomic scope" value="Bacteria"/>
</dbReference>
<evidence type="ECO:0000256" key="1">
    <source>
        <dbReference type="ARBA" id="ARBA00005622"/>
    </source>
</evidence>
<accession>F9DVX5</accession>
<dbReference type="HOGENOM" id="CLU_039834_3_0_9"/>
<evidence type="ECO:0000313" key="3">
    <source>
        <dbReference type="EMBL" id="EGQ22356.1"/>
    </source>
</evidence>
<dbReference type="GO" id="GO:0016788">
    <property type="term" value="F:hydrolase activity, acting on ester bonds"/>
    <property type="evidence" value="ECO:0007669"/>
    <property type="project" value="TreeGrafter"/>
</dbReference>
<organism evidence="3 4">
    <name type="scientific">Sporosarcina newyorkensis 2681</name>
    <dbReference type="NCBI Taxonomy" id="1027292"/>
    <lineage>
        <taxon>Bacteria</taxon>
        <taxon>Bacillati</taxon>
        <taxon>Bacillota</taxon>
        <taxon>Bacilli</taxon>
        <taxon>Bacillales</taxon>
        <taxon>Caryophanaceae</taxon>
        <taxon>Sporosarcina</taxon>
    </lineage>
</organism>
<comment type="similarity">
    <text evidence="1">Belongs to the esterase D family.</text>
</comment>
<comment type="caution">
    <text evidence="3">The sequence shown here is derived from an EMBL/GenBank/DDBJ whole genome shotgun (WGS) entry which is preliminary data.</text>
</comment>
<dbReference type="Pfam" id="PF00756">
    <property type="entry name" value="Esterase"/>
    <property type="match status" value="1"/>
</dbReference>
<dbReference type="InterPro" id="IPR052558">
    <property type="entry name" value="Siderophore_Hydrolase_D"/>
</dbReference>
<dbReference type="STRING" id="759851.SAMN04244570_1162"/>
<dbReference type="Proteomes" id="UP000005316">
    <property type="component" value="Unassembled WGS sequence"/>
</dbReference>
<dbReference type="Gene3D" id="3.40.50.1820">
    <property type="entry name" value="alpha/beta hydrolase"/>
    <property type="match status" value="1"/>
</dbReference>
<dbReference type="OrthoDB" id="9784036at2"/>
<keyword evidence="2" id="KW-0378">Hydrolase</keyword>
<protein>
    <submittedName>
        <fullName evidence="3">Esterase</fullName>
    </submittedName>
</protein>
<evidence type="ECO:0000313" key="4">
    <source>
        <dbReference type="Proteomes" id="UP000005316"/>
    </source>
</evidence>
<name>F9DVX5_9BACL</name>
<dbReference type="PANTHER" id="PTHR40841">
    <property type="entry name" value="SIDEROPHORE TRIACETYLFUSARININE C ESTERASE"/>
    <property type="match status" value="1"/>
</dbReference>
<dbReference type="PANTHER" id="PTHR40841:SF2">
    <property type="entry name" value="SIDEROPHORE-DEGRADING ESTERASE (EUROFUNG)"/>
    <property type="match status" value="1"/>
</dbReference>
<dbReference type="AlphaFoldDB" id="F9DVX5"/>
<gene>
    <name evidence="3" type="ORF">HMPREF9372_2956</name>
</gene>